<gene>
    <name evidence="1" type="ORF">PFLUV_G00023120</name>
</gene>
<evidence type="ECO:0000313" key="2">
    <source>
        <dbReference type="Proteomes" id="UP000465112"/>
    </source>
</evidence>
<dbReference type="Proteomes" id="UP000465112">
    <property type="component" value="Chromosome 2"/>
</dbReference>
<dbReference type="EMBL" id="VHII01000002">
    <property type="protein sequence ID" value="KAF1394112.1"/>
    <property type="molecule type" value="Genomic_DNA"/>
</dbReference>
<proteinExistence type="predicted"/>
<organism evidence="1 2">
    <name type="scientific">Perca fluviatilis</name>
    <name type="common">European perch</name>
    <dbReference type="NCBI Taxonomy" id="8168"/>
    <lineage>
        <taxon>Eukaryota</taxon>
        <taxon>Metazoa</taxon>
        <taxon>Chordata</taxon>
        <taxon>Craniata</taxon>
        <taxon>Vertebrata</taxon>
        <taxon>Euteleostomi</taxon>
        <taxon>Actinopterygii</taxon>
        <taxon>Neopterygii</taxon>
        <taxon>Teleostei</taxon>
        <taxon>Neoteleostei</taxon>
        <taxon>Acanthomorphata</taxon>
        <taxon>Eupercaria</taxon>
        <taxon>Perciformes</taxon>
        <taxon>Percoidei</taxon>
        <taxon>Percidae</taxon>
        <taxon>Percinae</taxon>
        <taxon>Perca</taxon>
    </lineage>
</organism>
<reference evidence="1 2" key="1">
    <citation type="submission" date="2019-06" db="EMBL/GenBank/DDBJ databases">
        <title>A chromosome-scale genome assembly of the European perch, Perca fluviatilis.</title>
        <authorList>
            <person name="Roques C."/>
            <person name="Zahm M."/>
            <person name="Cabau C."/>
            <person name="Klopp C."/>
            <person name="Bouchez O."/>
            <person name="Donnadieu C."/>
            <person name="Kuhl H."/>
            <person name="Gislard M."/>
            <person name="Guendouz S."/>
            <person name="Journot L."/>
            <person name="Haffray P."/>
            <person name="Bestin A."/>
            <person name="Morvezen R."/>
            <person name="Feron R."/>
            <person name="Wen M."/>
            <person name="Jouanno E."/>
            <person name="Herpin A."/>
            <person name="Schartl M."/>
            <person name="Postlethwait J."/>
            <person name="Schaerlinger B."/>
            <person name="Chardard D."/>
            <person name="Lecocq T."/>
            <person name="Poncet C."/>
            <person name="Jaffrelo L."/>
            <person name="Lampietro C."/>
            <person name="Guiguen Y."/>
        </authorList>
    </citation>
    <scope>NUCLEOTIDE SEQUENCE [LARGE SCALE GENOMIC DNA]</scope>
    <source>
        <tissue evidence="1">Blood</tissue>
    </source>
</reference>
<accession>A0A6A5FRA0</accession>
<evidence type="ECO:0000313" key="1">
    <source>
        <dbReference type="EMBL" id="KAF1394112.1"/>
    </source>
</evidence>
<sequence>MAAPEQQMKQDWSTTLIPTTEAFWREKKNDRKTYPADKNSIRNRVALLITNIKFTEIKPEMELRRRRTWRNCSGLWDTRW</sequence>
<dbReference type="AlphaFoldDB" id="A0A6A5FRA0"/>
<keyword evidence="2" id="KW-1185">Reference proteome</keyword>
<comment type="caution">
    <text evidence="1">The sequence shown here is derived from an EMBL/GenBank/DDBJ whole genome shotgun (WGS) entry which is preliminary data.</text>
</comment>
<protein>
    <submittedName>
        <fullName evidence="1">Uncharacterized protein</fullName>
    </submittedName>
</protein>
<name>A0A6A5FRA0_PERFL</name>